<dbReference type="EMBL" id="LQQO01000008">
    <property type="protein sequence ID" value="KZE16236.1"/>
    <property type="molecule type" value="Genomic_DNA"/>
</dbReference>
<organism evidence="2 3">
    <name type="scientific">Sphingomonas hankookensis</name>
    <dbReference type="NCBI Taxonomy" id="563996"/>
    <lineage>
        <taxon>Bacteria</taxon>
        <taxon>Pseudomonadati</taxon>
        <taxon>Pseudomonadota</taxon>
        <taxon>Alphaproteobacteria</taxon>
        <taxon>Sphingomonadales</taxon>
        <taxon>Sphingomonadaceae</taxon>
        <taxon>Sphingomonas</taxon>
    </lineage>
</organism>
<proteinExistence type="predicted"/>
<dbReference type="Proteomes" id="UP000076609">
    <property type="component" value="Unassembled WGS sequence"/>
</dbReference>
<reference evidence="3" key="1">
    <citation type="submission" date="2016-01" db="EMBL/GenBank/DDBJ databases">
        <title>Draft genome of Chromobacterium sp. F49.</title>
        <authorList>
            <person name="Hong K.W."/>
        </authorList>
    </citation>
    <scope>NUCLEOTIDE SEQUENCE [LARGE SCALE GENOMIC DNA]</scope>
    <source>
        <strain evidence="3">CN3</strain>
    </source>
</reference>
<evidence type="ECO:0000256" key="1">
    <source>
        <dbReference type="SAM" id="Phobius"/>
    </source>
</evidence>
<sequence>MIGRLLATAGAVVPVATVAAMDKGATVQASVPTIWHFLGYPFEAGSMIAALCACIAVRFYVVQTERKAHRWTVDVPVSVLSLLFTAGLVISQRPEPLWALMTGTGIGALGAGIISIALTWVQRATGPFAPDAKPD</sequence>
<keyword evidence="3" id="KW-1185">Reference proteome</keyword>
<feature type="transmembrane region" description="Helical" evidence="1">
    <location>
        <begin position="44"/>
        <end position="61"/>
    </location>
</feature>
<accession>A0ABR5YFY0</accession>
<protein>
    <submittedName>
        <fullName evidence="2">Uncharacterized protein</fullName>
    </submittedName>
</protein>
<keyword evidence="1" id="KW-0812">Transmembrane</keyword>
<name>A0ABR5YFY0_9SPHN</name>
<dbReference type="RefSeq" id="WP_066689402.1">
    <property type="nucleotide sequence ID" value="NZ_LQQO01000008.1"/>
</dbReference>
<feature type="transmembrane region" description="Helical" evidence="1">
    <location>
        <begin position="73"/>
        <end position="91"/>
    </location>
</feature>
<keyword evidence="1" id="KW-1133">Transmembrane helix</keyword>
<comment type="caution">
    <text evidence="2">The sequence shown here is derived from an EMBL/GenBank/DDBJ whole genome shotgun (WGS) entry which is preliminary data.</text>
</comment>
<feature type="transmembrane region" description="Helical" evidence="1">
    <location>
        <begin position="97"/>
        <end position="121"/>
    </location>
</feature>
<gene>
    <name evidence="2" type="ORF">AVT10_12100</name>
</gene>
<keyword evidence="1" id="KW-0472">Membrane</keyword>
<evidence type="ECO:0000313" key="2">
    <source>
        <dbReference type="EMBL" id="KZE16236.1"/>
    </source>
</evidence>
<evidence type="ECO:0000313" key="3">
    <source>
        <dbReference type="Proteomes" id="UP000076609"/>
    </source>
</evidence>